<sequence length="212" mass="22292">MFRPTYDMQQEHIMKIGIIGAGAIGSAIARALGSANIDAVIANSRGPASLASLEAELGAHIKAVTVEEAARSDIVFLAVNWSKIPAAVQDLPSWQGRIVIDANNPIEAPAFRPFDLGGRTSSEIVADLLPGARVVKAFNHLRPALLSSDPGAEGGQRVLFVAGDDAAAKKEVVQLIGRLGFFALDIGRLAEGGKMFQFPAGPLPSLNLVKFD</sequence>
<accession>A0ABU6JDC8</accession>
<evidence type="ECO:0000259" key="2">
    <source>
        <dbReference type="Pfam" id="PF03807"/>
    </source>
</evidence>
<dbReference type="Gene3D" id="3.40.50.720">
    <property type="entry name" value="NAD(P)-binding Rossmann-like Domain"/>
    <property type="match status" value="1"/>
</dbReference>
<evidence type="ECO:0000313" key="3">
    <source>
        <dbReference type="EMBL" id="MEC4721642.1"/>
    </source>
</evidence>
<dbReference type="InterPro" id="IPR051267">
    <property type="entry name" value="STEAP_metalloreductase"/>
</dbReference>
<evidence type="ECO:0000256" key="1">
    <source>
        <dbReference type="ARBA" id="ARBA00023002"/>
    </source>
</evidence>
<dbReference type="InterPro" id="IPR028939">
    <property type="entry name" value="P5C_Rdtase_cat_N"/>
</dbReference>
<dbReference type="InterPro" id="IPR036291">
    <property type="entry name" value="NAD(P)-bd_dom_sf"/>
</dbReference>
<dbReference type="RefSeq" id="WP_326508378.1">
    <property type="nucleotide sequence ID" value="NZ_JAWIIV010000020.1"/>
</dbReference>
<comment type="caution">
    <text evidence="3">The sequence shown here is derived from an EMBL/GenBank/DDBJ whole genome shotgun (WGS) entry which is preliminary data.</text>
</comment>
<keyword evidence="1" id="KW-0560">Oxidoreductase</keyword>
<evidence type="ECO:0000313" key="4">
    <source>
        <dbReference type="Proteomes" id="UP001352263"/>
    </source>
</evidence>
<dbReference type="SUPFAM" id="SSF51735">
    <property type="entry name" value="NAD(P)-binding Rossmann-fold domains"/>
    <property type="match status" value="1"/>
</dbReference>
<keyword evidence="4" id="KW-1185">Reference proteome</keyword>
<organism evidence="3 4">
    <name type="scientific">Noviherbaspirillum album</name>
    <dbReference type="NCBI Taxonomy" id="3080276"/>
    <lineage>
        <taxon>Bacteria</taxon>
        <taxon>Pseudomonadati</taxon>
        <taxon>Pseudomonadota</taxon>
        <taxon>Betaproteobacteria</taxon>
        <taxon>Burkholderiales</taxon>
        <taxon>Oxalobacteraceae</taxon>
        <taxon>Noviherbaspirillum</taxon>
    </lineage>
</organism>
<proteinExistence type="predicted"/>
<reference evidence="3 4" key="1">
    <citation type="submission" date="2023-10" db="EMBL/GenBank/DDBJ databases">
        <title>Noviherbaspirillum sp. CPCC 100848 genome assembly.</title>
        <authorList>
            <person name="Li X.Y."/>
            <person name="Fang X.M."/>
        </authorList>
    </citation>
    <scope>NUCLEOTIDE SEQUENCE [LARGE SCALE GENOMIC DNA]</scope>
    <source>
        <strain evidence="3 4">CPCC 100848</strain>
    </source>
</reference>
<name>A0ABU6JDC8_9BURK</name>
<gene>
    <name evidence="3" type="ORF">RY831_20960</name>
</gene>
<feature type="domain" description="Pyrroline-5-carboxylate reductase catalytic N-terminal" evidence="2">
    <location>
        <begin position="15"/>
        <end position="105"/>
    </location>
</feature>
<dbReference type="EMBL" id="JAWIIV010000020">
    <property type="protein sequence ID" value="MEC4721642.1"/>
    <property type="molecule type" value="Genomic_DNA"/>
</dbReference>
<dbReference type="Proteomes" id="UP001352263">
    <property type="component" value="Unassembled WGS sequence"/>
</dbReference>
<protein>
    <submittedName>
        <fullName evidence="3">NADPH-dependent F420 reductase</fullName>
    </submittedName>
</protein>
<dbReference type="PANTHER" id="PTHR14239">
    <property type="entry name" value="DUDULIN-RELATED"/>
    <property type="match status" value="1"/>
</dbReference>
<dbReference type="Pfam" id="PF03807">
    <property type="entry name" value="F420_oxidored"/>
    <property type="match status" value="1"/>
</dbReference>